<dbReference type="AlphaFoldDB" id="A0A1R1Y5P1"/>
<dbReference type="Proteomes" id="UP000187429">
    <property type="component" value="Unassembled WGS sequence"/>
</dbReference>
<keyword evidence="4" id="KW-1185">Reference proteome</keyword>
<organism evidence="2 4">
    <name type="scientific">Smittium culicis</name>
    <dbReference type="NCBI Taxonomy" id="133412"/>
    <lineage>
        <taxon>Eukaryota</taxon>
        <taxon>Fungi</taxon>
        <taxon>Fungi incertae sedis</taxon>
        <taxon>Zoopagomycota</taxon>
        <taxon>Kickxellomycotina</taxon>
        <taxon>Harpellomycetes</taxon>
        <taxon>Harpellales</taxon>
        <taxon>Legeriomycetaceae</taxon>
        <taxon>Smittium</taxon>
    </lineage>
</organism>
<name>A0A1R1Y5P1_9FUNG</name>
<evidence type="ECO:0000313" key="3">
    <source>
        <dbReference type="EMBL" id="OMJ27739.1"/>
    </source>
</evidence>
<evidence type="ECO:0000313" key="4">
    <source>
        <dbReference type="Proteomes" id="UP000187429"/>
    </source>
</evidence>
<proteinExistence type="predicted"/>
<evidence type="ECO:0000313" key="1">
    <source>
        <dbReference type="EMBL" id="OMJ11850.1"/>
    </source>
</evidence>
<gene>
    <name evidence="3" type="ORF">AYI69_g2814</name>
    <name evidence="2" type="ORF">AYI69_g5533</name>
    <name evidence="1" type="ORF">AYI69_g9673</name>
</gene>
<accession>A0A1R1Y5P1</accession>
<dbReference type="EMBL" id="LSSM01002334">
    <property type="protein sequence ID" value="OMJ22094.1"/>
    <property type="molecule type" value="Genomic_DNA"/>
</dbReference>
<dbReference type="EMBL" id="LSSM01005831">
    <property type="protein sequence ID" value="OMJ11850.1"/>
    <property type="molecule type" value="Genomic_DNA"/>
</dbReference>
<protein>
    <submittedName>
        <fullName evidence="2">Uncharacterized protein</fullName>
    </submittedName>
</protein>
<evidence type="ECO:0000313" key="2">
    <source>
        <dbReference type="EMBL" id="OMJ22094.1"/>
    </source>
</evidence>
<sequence length="87" mass="9587">MRAYAAAQTVVQVGRLPEGVFVLDVSRFGQVVGGVRRHEDGLVAFGQAAEYVPVRLVDFFEHVEYGALVADIERCEADHIELLDELA</sequence>
<comment type="caution">
    <text evidence="2">The sequence shown here is derived from an EMBL/GenBank/DDBJ whole genome shotgun (WGS) entry which is preliminary data.</text>
</comment>
<dbReference type="EMBL" id="LSSM01000861">
    <property type="protein sequence ID" value="OMJ27739.1"/>
    <property type="molecule type" value="Genomic_DNA"/>
</dbReference>
<reference evidence="2" key="2">
    <citation type="submission" date="2017-01" db="EMBL/GenBank/DDBJ databases">
        <authorList>
            <person name="Mah S.A."/>
            <person name="Swanson W.J."/>
            <person name="Moy G.W."/>
            <person name="Vacquier V.D."/>
        </authorList>
    </citation>
    <scope>NUCLEOTIDE SEQUENCE [LARGE SCALE GENOMIC DNA]</scope>
    <source>
        <strain evidence="2">ID-206-W2</strain>
    </source>
</reference>
<reference evidence="4" key="1">
    <citation type="submission" date="2017-01" db="EMBL/GenBank/DDBJ databases">
        <authorList>
            <person name="Wang Y."/>
            <person name="White M."/>
            <person name="Kvist S."/>
            <person name="Moncalvo J.-M."/>
        </authorList>
    </citation>
    <scope>NUCLEOTIDE SEQUENCE [LARGE SCALE GENOMIC DNA]</scope>
    <source>
        <strain evidence="4">ID-206-W2</strain>
    </source>
</reference>